<evidence type="ECO:0000313" key="1">
    <source>
        <dbReference type="EMBL" id="KKM77082.1"/>
    </source>
</evidence>
<name>A0A0F9N6M3_9ZZZZ</name>
<feature type="non-terminal residue" evidence="1">
    <location>
        <position position="1"/>
    </location>
</feature>
<sequence>NMTKVYLHKQLYGEFVGRKITRTEQIHHIDLNKHC</sequence>
<protein>
    <submittedName>
        <fullName evidence="1">Uncharacterized protein</fullName>
    </submittedName>
</protein>
<gene>
    <name evidence="1" type="ORF">LCGC14_1373560</name>
</gene>
<accession>A0A0F9N6M3</accession>
<reference evidence="1" key="1">
    <citation type="journal article" date="2015" name="Nature">
        <title>Complex archaea that bridge the gap between prokaryotes and eukaryotes.</title>
        <authorList>
            <person name="Spang A."/>
            <person name="Saw J.H."/>
            <person name="Jorgensen S.L."/>
            <person name="Zaremba-Niedzwiedzka K."/>
            <person name="Martijn J."/>
            <person name="Lind A.E."/>
            <person name="van Eijk R."/>
            <person name="Schleper C."/>
            <person name="Guy L."/>
            <person name="Ettema T.J."/>
        </authorList>
    </citation>
    <scope>NUCLEOTIDE SEQUENCE</scope>
</reference>
<organism evidence="1">
    <name type="scientific">marine sediment metagenome</name>
    <dbReference type="NCBI Taxonomy" id="412755"/>
    <lineage>
        <taxon>unclassified sequences</taxon>
        <taxon>metagenomes</taxon>
        <taxon>ecological metagenomes</taxon>
    </lineage>
</organism>
<proteinExistence type="predicted"/>
<dbReference type="AlphaFoldDB" id="A0A0F9N6M3"/>
<comment type="caution">
    <text evidence="1">The sequence shown here is derived from an EMBL/GenBank/DDBJ whole genome shotgun (WGS) entry which is preliminary data.</text>
</comment>
<dbReference type="EMBL" id="LAZR01008700">
    <property type="protein sequence ID" value="KKM77082.1"/>
    <property type="molecule type" value="Genomic_DNA"/>
</dbReference>